<reference evidence="1" key="1">
    <citation type="submission" date="2023-07" db="EMBL/GenBank/DDBJ databases">
        <title>Sorghum-associated microbial communities from plants grown in Nebraska, USA.</title>
        <authorList>
            <person name="Schachtman D."/>
        </authorList>
    </citation>
    <scope>NUCLEOTIDE SEQUENCE</scope>
    <source>
        <strain evidence="1">BE80</strain>
    </source>
</reference>
<proteinExistence type="predicted"/>
<sequence length="164" mass="19724">MSYQIIDLRENVGGEMNKVNHFETKLAPRYDDSDPDQEGNKNVVFADWIIDGKSLYQMLKKYDFVPSLGWGTEEEQQESIDYFLLKQLHPVLYYRYPILVCPWCKDEDCGYVSVLIEREGDFVRWSDFRLEPHNRKIDLESFTFKWKDYKREIIRTYKMAAMHN</sequence>
<evidence type="ECO:0000313" key="2">
    <source>
        <dbReference type="Proteomes" id="UP001254832"/>
    </source>
</evidence>
<evidence type="ECO:0000313" key="1">
    <source>
        <dbReference type="EMBL" id="MDR6726900.1"/>
    </source>
</evidence>
<gene>
    <name evidence="1" type="ORF">J2W91_005425</name>
</gene>
<dbReference type="Proteomes" id="UP001254832">
    <property type="component" value="Unassembled WGS sequence"/>
</dbReference>
<dbReference type="EMBL" id="JAVDTR010000021">
    <property type="protein sequence ID" value="MDR6726900.1"/>
    <property type="molecule type" value="Genomic_DNA"/>
</dbReference>
<comment type="caution">
    <text evidence="1">The sequence shown here is derived from an EMBL/GenBank/DDBJ whole genome shotgun (WGS) entry which is preliminary data.</text>
</comment>
<evidence type="ECO:0008006" key="3">
    <source>
        <dbReference type="Google" id="ProtNLM"/>
    </source>
</evidence>
<protein>
    <recommendedName>
        <fullName evidence="3">Oxidoreductase</fullName>
    </recommendedName>
</protein>
<dbReference type="AlphaFoldDB" id="A0AAP5H5V7"/>
<accession>A0AAP5H5V7</accession>
<organism evidence="1 2">
    <name type="scientific">Paenibacillus amylolyticus</name>
    <dbReference type="NCBI Taxonomy" id="1451"/>
    <lineage>
        <taxon>Bacteria</taxon>
        <taxon>Bacillati</taxon>
        <taxon>Bacillota</taxon>
        <taxon>Bacilli</taxon>
        <taxon>Bacillales</taxon>
        <taxon>Paenibacillaceae</taxon>
        <taxon>Paenibacillus</taxon>
    </lineage>
</organism>
<dbReference type="RefSeq" id="WP_310145473.1">
    <property type="nucleotide sequence ID" value="NZ_JAVDTR010000021.1"/>
</dbReference>
<name>A0AAP5H5V7_PAEAM</name>